<dbReference type="PANTHER" id="PTHR10584:SF166">
    <property type="entry name" value="RIBOKINASE"/>
    <property type="match status" value="1"/>
</dbReference>
<dbReference type="InterPro" id="IPR011611">
    <property type="entry name" value="PfkB_dom"/>
</dbReference>
<evidence type="ECO:0000256" key="6">
    <source>
        <dbReference type="ARBA" id="ARBA00022842"/>
    </source>
</evidence>
<accession>A0A1X1VUM1</accession>
<dbReference type="Proteomes" id="UP000193738">
    <property type="component" value="Unassembled WGS sequence"/>
</dbReference>
<dbReference type="AlphaFoldDB" id="A0A1X1VUM1"/>
<dbReference type="GO" id="GO:0019303">
    <property type="term" value="P:D-ribose catabolic process"/>
    <property type="evidence" value="ECO:0007669"/>
    <property type="project" value="UniProtKB-UniRule"/>
</dbReference>
<feature type="binding site" evidence="9">
    <location>
        <position position="128"/>
    </location>
    <ligand>
        <name>substrate</name>
    </ligand>
</feature>
<comment type="pathway">
    <text evidence="9">Carbohydrate metabolism; D-ribose degradation; D-ribose 5-phosphate from beta-D-ribopyranose: step 2/2.</text>
</comment>
<keyword evidence="3 9" id="KW-0547">Nucleotide-binding</keyword>
<feature type="domain" description="Carbohydrate kinase PfkB" evidence="10">
    <location>
        <begin position="2"/>
        <end position="270"/>
    </location>
</feature>
<dbReference type="InterPro" id="IPR002139">
    <property type="entry name" value="Ribo/fructo_kinase"/>
</dbReference>
<comment type="cofactor">
    <cofactor evidence="9">
        <name>Mg(2+)</name>
        <dbReference type="ChEBI" id="CHEBI:18420"/>
    </cofactor>
    <text evidence="9">Requires a divalent cation, most likely magnesium in vivo, as an electrophilic catalyst to aid phosphoryl group transfer. It is the chelate of the metal and the nucleotide that is the actual substrate.</text>
</comment>
<dbReference type="CDD" id="cd01174">
    <property type="entry name" value="ribokinase"/>
    <property type="match status" value="1"/>
</dbReference>
<comment type="caution">
    <text evidence="11">The sequence shown here is derived from an EMBL/GenBank/DDBJ whole genome shotgun (WGS) entry which is preliminary data.</text>
</comment>
<dbReference type="SUPFAM" id="SSF53613">
    <property type="entry name" value="Ribokinase-like"/>
    <property type="match status" value="1"/>
</dbReference>
<reference evidence="11 12" key="1">
    <citation type="submission" date="2016-01" db="EMBL/GenBank/DDBJ databases">
        <title>The new phylogeny of the genus Mycobacterium.</title>
        <authorList>
            <person name="Tarcisio F."/>
            <person name="Conor M."/>
            <person name="Antonella G."/>
            <person name="Elisabetta G."/>
            <person name="Giulia F.S."/>
            <person name="Sara T."/>
            <person name="Anna F."/>
            <person name="Clotilde B."/>
            <person name="Roberto B."/>
            <person name="Veronica D.S."/>
            <person name="Fabio R."/>
            <person name="Monica P."/>
            <person name="Olivier J."/>
            <person name="Enrico T."/>
            <person name="Nicola S."/>
        </authorList>
    </citation>
    <scope>NUCLEOTIDE SEQUENCE [LARGE SCALE GENOMIC DNA]</scope>
    <source>
        <strain evidence="11 12">DSM 43505</strain>
    </source>
</reference>
<keyword evidence="8 9" id="KW-0119">Carbohydrate metabolism</keyword>
<dbReference type="InterPro" id="IPR029056">
    <property type="entry name" value="Ribokinase-like"/>
</dbReference>
<feature type="binding site" evidence="9">
    <location>
        <position position="218"/>
    </location>
    <ligand>
        <name>K(+)</name>
        <dbReference type="ChEBI" id="CHEBI:29103"/>
    </ligand>
</feature>
<comment type="activity regulation">
    <text evidence="9">Activated by a monovalent cation that binds near, but not in, the active site. The most likely occupant of the site in vivo is potassium. Ion binding induces a conformational change that may alter substrate affinity.</text>
</comment>
<dbReference type="Pfam" id="PF00294">
    <property type="entry name" value="PfkB"/>
    <property type="match status" value="1"/>
</dbReference>
<keyword evidence="2 9" id="KW-0479">Metal-binding</keyword>
<evidence type="ECO:0000256" key="4">
    <source>
        <dbReference type="ARBA" id="ARBA00022777"/>
    </source>
</evidence>
<feature type="binding site" evidence="9">
    <location>
        <position position="175"/>
    </location>
    <ligand>
        <name>ATP</name>
        <dbReference type="ChEBI" id="CHEBI:30616"/>
    </ligand>
</feature>
<feature type="binding site" evidence="9">
    <location>
        <position position="220"/>
    </location>
    <ligand>
        <name>K(+)</name>
        <dbReference type="ChEBI" id="CHEBI:29103"/>
    </ligand>
</feature>
<evidence type="ECO:0000256" key="2">
    <source>
        <dbReference type="ARBA" id="ARBA00022723"/>
    </source>
</evidence>
<sequence length="279" mass="27422">MGSLNMDLTFAVTTLPRPGETVLASTLTCAPGGKGGNQAVAAARAGAQVQFVGAVGDDAAADQLRAHLLANGVGVDGMVRVPGPSGTAIIVVDAGAENTVVVAPGANGRLKLAPGAVGDCDVLLTQLEIPPEAAVATARQARSAGAVVMVNASPAGRLHGAGPELAAVADVVIANESEAEQWRWPPAHLVVTLGARGARYVGVDGEFDIAAPAVTAVDTTGAGDVFAGVLAAHWPPDPAAPAQRLRALQRACAAGALATMVAGAGNCAPHAAAIEAALT</sequence>
<evidence type="ECO:0000256" key="9">
    <source>
        <dbReference type="HAMAP-Rule" id="MF_01987"/>
    </source>
</evidence>
<dbReference type="Gene3D" id="3.40.1190.20">
    <property type="match status" value="1"/>
</dbReference>
<feature type="binding site" evidence="9">
    <location>
        <position position="263"/>
    </location>
    <ligand>
        <name>K(+)</name>
        <dbReference type="ChEBI" id="CHEBI:29103"/>
    </ligand>
</feature>
<name>A0A1X1VUM1_MYCGS</name>
<dbReference type="STRING" id="1777.AWC07_03270"/>
<comment type="catalytic activity">
    <reaction evidence="9">
        <text>D-ribose + ATP = D-ribose 5-phosphate + ADP + H(+)</text>
        <dbReference type="Rhea" id="RHEA:13697"/>
        <dbReference type="ChEBI" id="CHEBI:15378"/>
        <dbReference type="ChEBI" id="CHEBI:30616"/>
        <dbReference type="ChEBI" id="CHEBI:47013"/>
        <dbReference type="ChEBI" id="CHEBI:78346"/>
        <dbReference type="ChEBI" id="CHEBI:456216"/>
        <dbReference type="EC" id="2.7.1.15"/>
    </reaction>
</comment>
<keyword evidence="1 9" id="KW-0808">Transferase</keyword>
<evidence type="ECO:0000256" key="1">
    <source>
        <dbReference type="ARBA" id="ARBA00022679"/>
    </source>
</evidence>
<keyword evidence="5 9" id="KW-0067">ATP-binding</keyword>
<evidence type="ECO:0000256" key="7">
    <source>
        <dbReference type="ARBA" id="ARBA00022958"/>
    </source>
</evidence>
<feature type="binding site" evidence="9">
    <location>
        <begin position="223"/>
        <end position="224"/>
    </location>
    <ligand>
        <name>ATP</name>
        <dbReference type="ChEBI" id="CHEBI:30616"/>
    </ligand>
</feature>
<keyword evidence="4 9" id="KW-0418">Kinase</keyword>
<dbReference type="InterPro" id="IPR011877">
    <property type="entry name" value="Ribokinase"/>
</dbReference>
<dbReference type="PRINTS" id="PR00990">
    <property type="entry name" value="RIBOKINASE"/>
</dbReference>
<keyword evidence="9" id="KW-0963">Cytoplasm</keyword>
<dbReference type="GO" id="GO:0005524">
    <property type="term" value="F:ATP binding"/>
    <property type="evidence" value="ECO:0007669"/>
    <property type="project" value="UniProtKB-UniRule"/>
</dbReference>
<dbReference type="GO" id="GO:0046872">
    <property type="term" value="F:metal ion binding"/>
    <property type="evidence" value="ECO:0007669"/>
    <property type="project" value="UniProtKB-KW"/>
</dbReference>
<dbReference type="EMBL" id="LQOX01000076">
    <property type="protein sequence ID" value="ORV72784.1"/>
    <property type="molecule type" value="Genomic_DNA"/>
</dbReference>
<dbReference type="HAMAP" id="MF_01987">
    <property type="entry name" value="Ribokinase"/>
    <property type="match status" value="1"/>
</dbReference>
<dbReference type="UniPathway" id="UPA00916">
    <property type="reaction ID" value="UER00889"/>
</dbReference>
<evidence type="ECO:0000313" key="11">
    <source>
        <dbReference type="EMBL" id="ORV72784.1"/>
    </source>
</evidence>
<evidence type="ECO:0000256" key="5">
    <source>
        <dbReference type="ARBA" id="ARBA00022840"/>
    </source>
</evidence>
<dbReference type="GO" id="GO:0004747">
    <property type="term" value="F:ribokinase activity"/>
    <property type="evidence" value="ECO:0007669"/>
    <property type="project" value="UniProtKB-UniRule"/>
</dbReference>
<organism evidence="11 12">
    <name type="scientific">Mycobacterium gastri</name>
    <dbReference type="NCBI Taxonomy" id="1777"/>
    <lineage>
        <taxon>Bacteria</taxon>
        <taxon>Bacillati</taxon>
        <taxon>Actinomycetota</taxon>
        <taxon>Actinomycetes</taxon>
        <taxon>Mycobacteriales</taxon>
        <taxon>Mycobacteriaceae</taxon>
        <taxon>Mycobacterium</taxon>
    </lineage>
</organism>
<evidence type="ECO:0000256" key="8">
    <source>
        <dbReference type="ARBA" id="ARBA00023277"/>
    </source>
</evidence>
<comment type="subcellular location">
    <subcellularLocation>
        <location evidence="9">Cytoplasm</location>
    </subcellularLocation>
</comment>
<feature type="binding site" evidence="9">
    <location>
        <begin position="33"/>
        <end position="37"/>
    </location>
    <ligand>
        <name>substrate</name>
    </ligand>
</feature>
<dbReference type="EC" id="2.7.1.15" evidence="9"/>
<evidence type="ECO:0000313" key="12">
    <source>
        <dbReference type="Proteomes" id="UP000193738"/>
    </source>
</evidence>
<keyword evidence="7 9" id="KW-0630">Potassium</keyword>
<proteinExistence type="inferred from homology"/>
<feature type="binding site" evidence="9">
    <location>
        <begin position="192"/>
        <end position="197"/>
    </location>
    <ligand>
        <name>ATP</name>
        <dbReference type="ChEBI" id="CHEBI:30616"/>
    </ligand>
</feature>
<comment type="subunit">
    <text evidence="9">Homodimer.</text>
</comment>
<feature type="active site" description="Proton acceptor" evidence="9">
    <location>
        <position position="224"/>
    </location>
</feature>
<comment type="similarity">
    <text evidence="9">Belongs to the carbohydrate kinase PfkB family. Ribokinase subfamily.</text>
</comment>
<protein>
    <recommendedName>
        <fullName evidence="9">Ribokinase</fullName>
        <shortName evidence="9">RK</shortName>
        <ecNumber evidence="9">2.7.1.15</ecNumber>
    </recommendedName>
</protein>
<keyword evidence="6 9" id="KW-0460">Magnesium</keyword>
<evidence type="ECO:0000259" key="10">
    <source>
        <dbReference type="Pfam" id="PF00294"/>
    </source>
</evidence>
<feature type="binding site" evidence="9">
    <location>
        <begin position="5"/>
        <end position="7"/>
    </location>
    <ligand>
        <name>substrate</name>
    </ligand>
</feature>
<keyword evidence="12" id="KW-1185">Reference proteome</keyword>
<feature type="binding site" evidence="9">
    <location>
        <position position="224"/>
    </location>
    <ligand>
        <name>substrate</name>
    </ligand>
</feature>
<dbReference type="PANTHER" id="PTHR10584">
    <property type="entry name" value="SUGAR KINASE"/>
    <property type="match status" value="1"/>
</dbReference>
<gene>
    <name evidence="9" type="primary">rbsK</name>
    <name evidence="11" type="ORF">AWC07_03270</name>
</gene>
<comment type="caution">
    <text evidence="9">Lacks conserved residue(s) required for the propagation of feature annotation.</text>
</comment>
<comment type="function">
    <text evidence="9">Catalyzes the phosphorylation of ribose at O-5 in a reaction requiring ATP and magnesium. The resulting D-ribose-5-phosphate can then be used either for sythesis of nucleotides, histidine, and tryptophan, or as a component of the pentose phosphate pathway.</text>
</comment>
<dbReference type="GO" id="GO:0005829">
    <property type="term" value="C:cytosol"/>
    <property type="evidence" value="ECO:0007669"/>
    <property type="project" value="TreeGrafter"/>
</dbReference>
<feature type="binding site" evidence="9">
    <location>
        <position position="258"/>
    </location>
    <ligand>
        <name>K(+)</name>
        <dbReference type="ChEBI" id="CHEBI:29103"/>
    </ligand>
</feature>
<feature type="binding site" evidence="9">
    <location>
        <position position="261"/>
    </location>
    <ligand>
        <name>K(+)</name>
        <dbReference type="ChEBI" id="CHEBI:29103"/>
    </ligand>
</feature>
<evidence type="ECO:0000256" key="3">
    <source>
        <dbReference type="ARBA" id="ARBA00022741"/>
    </source>
</evidence>